<dbReference type="Gene3D" id="1.20.1740.10">
    <property type="entry name" value="Amino acid/polyamine transporter I"/>
    <property type="match status" value="1"/>
</dbReference>
<feature type="transmembrane region" description="Helical" evidence="5">
    <location>
        <begin position="103"/>
        <end position="123"/>
    </location>
</feature>
<keyword evidence="3 5" id="KW-1133">Transmembrane helix</keyword>
<evidence type="ECO:0000313" key="7">
    <source>
        <dbReference type="Proteomes" id="UP001139263"/>
    </source>
</evidence>
<evidence type="ECO:0000256" key="2">
    <source>
        <dbReference type="ARBA" id="ARBA00022692"/>
    </source>
</evidence>
<feature type="transmembrane region" description="Helical" evidence="5">
    <location>
        <begin position="331"/>
        <end position="349"/>
    </location>
</feature>
<dbReference type="GO" id="GO:0016020">
    <property type="term" value="C:membrane"/>
    <property type="evidence" value="ECO:0007669"/>
    <property type="project" value="UniProtKB-SubCell"/>
</dbReference>
<evidence type="ECO:0000256" key="5">
    <source>
        <dbReference type="SAM" id="Phobius"/>
    </source>
</evidence>
<comment type="subcellular location">
    <subcellularLocation>
        <location evidence="1">Membrane</location>
        <topology evidence="1">Multi-pass membrane protein</topology>
    </subcellularLocation>
</comment>
<feature type="transmembrane region" description="Helical" evidence="5">
    <location>
        <begin position="144"/>
        <end position="166"/>
    </location>
</feature>
<dbReference type="PANTHER" id="PTHR47547">
    <property type="match status" value="1"/>
</dbReference>
<protein>
    <submittedName>
        <fullName evidence="6">Aspartate-proton symporter</fullName>
    </submittedName>
</protein>
<proteinExistence type="predicted"/>
<feature type="transmembrane region" description="Helical" evidence="5">
    <location>
        <begin position="305"/>
        <end position="325"/>
    </location>
</feature>
<gene>
    <name evidence="6" type="primary">yveA_4</name>
    <name evidence="6" type="ORF">MM817_01284</name>
</gene>
<feature type="transmembrane region" description="Helical" evidence="5">
    <location>
        <begin position="273"/>
        <end position="293"/>
    </location>
</feature>
<dbReference type="GO" id="GO:0022857">
    <property type="term" value="F:transmembrane transporter activity"/>
    <property type="evidence" value="ECO:0007669"/>
    <property type="project" value="InterPro"/>
</dbReference>
<comment type="caution">
    <text evidence="6">The sequence shown here is derived from an EMBL/GenBank/DDBJ whole genome shotgun (WGS) entry which is preliminary data.</text>
</comment>
<organism evidence="6 7">
    <name type="scientific">Sulfoacidibacillus ferrooxidans</name>
    <dbReference type="NCBI Taxonomy" id="2005001"/>
    <lineage>
        <taxon>Bacteria</taxon>
        <taxon>Bacillati</taxon>
        <taxon>Bacillota</taxon>
        <taxon>Bacilli</taxon>
        <taxon>Bacillales</taxon>
        <taxon>Alicyclobacillaceae</taxon>
        <taxon>Sulfoacidibacillus</taxon>
    </lineage>
</organism>
<feature type="transmembrane region" description="Helical" evidence="5">
    <location>
        <begin position="248"/>
        <end position="267"/>
    </location>
</feature>
<keyword evidence="2 5" id="KW-0812">Transmembrane</keyword>
<evidence type="ECO:0000256" key="1">
    <source>
        <dbReference type="ARBA" id="ARBA00004141"/>
    </source>
</evidence>
<keyword evidence="4 5" id="KW-0472">Membrane</keyword>
<sequence>MSVATLIAYSTIPPIEAEAAVQYLGISGLFNATTGFPTLLGWIIEALLVVGFFLVNYYGVKLLARINNFVTAIKIIIPAITVITLLFSIHISNFTSHGFAPYGFHGILTAVATSGIVFSMLGFRQAVDLAAEARNPGRDVPRAIVLELIIVAVIYILVQVVFIGAIPPQYLAKGWASISFQGPLVDVAMILSLTWLAWFMRFSAVISPLGSGWVYFASTARVVLGFSNNGYFWRVFGKIDPATGIPRAAMWLSLILGIIWTGPFPLWSKLVGFASSASVLTYIMGPVSAMVFRRHAPDASRPVRLRNLPVISLIAFIVGSNIVYWSGWGNVEPLMILELIALVIYAGFVTRSKHLRSQLSAHIKASIWLLAFMIFMLLISYFGSFGGINALPYPYDIVVVIIGSIIFFYWGSASGLHTQSLQTALIEKSAREQENA</sequence>
<feature type="transmembrane region" description="Helical" evidence="5">
    <location>
        <begin position="393"/>
        <end position="411"/>
    </location>
</feature>
<dbReference type="InterPro" id="IPR002293">
    <property type="entry name" value="AA/rel_permease1"/>
</dbReference>
<dbReference type="Pfam" id="PF13520">
    <property type="entry name" value="AA_permease_2"/>
    <property type="match status" value="1"/>
</dbReference>
<dbReference type="PANTHER" id="PTHR47547:SF1">
    <property type="entry name" value="ASPARTATE-PROTON SYMPORTER"/>
    <property type="match status" value="1"/>
</dbReference>
<feature type="transmembrane region" description="Helical" evidence="5">
    <location>
        <begin position="39"/>
        <end position="60"/>
    </location>
</feature>
<name>A0A9X1V834_9BACL</name>
<evidence type="ECO:0000256" key="4">
    <source>
        <dbReference type="ARBA" id="ARBA00023136"/>
    </source>
</evidence>
<dbReference type="InterPro" id="IPR052962">
    <property type="entry name" value="AA_Transporter_AGT"/>
</dbReference>
<evidence type="ECO:0000256" key="3">
    <source>
        <dbReference type="ARBA" id="ARBA00022989"/>
    </source>
</evidence>
<feature type="transmembrane region" description="Helical" evidence="5">
    <location>
        <begin position="72"/>
        <end position="91"/>
    </location>
</feature>
<dbReference type="AlphaFoldDB" id="A0A9X1V834"/>
<dbReference type="EMBL" id="JALBUF010000003">
    <property type="protein sequence ID" value="MCI0183014.1"/>
    <property type="molecule type" value="Genomic_DNA"/>
</dbReference>
<reference evidence="6" key="1">
    <citation type="submission" date="2022-03" db="EMBL/GenBank/DDBJ databases">
        <title>Draft Genome Sequence of Firmicute Strain S0AB, a Heterotrophic Iron/Sulfur-Oxidizing Extreme Acidophile.</title>
        <authorList>
            <person name="Vergara E."/>
            <person name="Pakostova E."/>
            <person name="Johnson D.B."/>
            <person name="Holmes D.S."/>
        </authorList>
    </citation>
    <scope>NUCLEOTIDE SEQUENCE</scope>
    <source>
        <strain evidence="6">S0AB</strain>
    </source>
</reference>
<keyword evidence="7" id="KW-1185">Reference proteome</keyword>
<accession>A0A9X1V834</accession>
<feature type="transmembrane region" description="Helical" evidence="5">
    <location>
        <begin position="361"/>
        <end position="381"/>
    </location>
</feature>
<dbReference type="Proteomes" id="UP001139263">
    <property type="component" value="Unassembled WGS sequence"/>
</dbReference>
<evidence type="ECO:0000313" key="6">
    <source>
        <dbReference type="EMBL" id="MCI0183014.1"/>
    </source>
</evidence>